<evidence type="ECO:0000256" key="12">
    <source>
        <dbReference type="ARBA" id="ARBA00023128"/>
    </source>
</evidence>
<dbReference type="InterPro" id="IPR051652">
    <property type="entry name" value="MDM2_MDM4_MUL1"/>
</dbReference>
<dbReference type="SUPFAM" id="SSF57850">
    <property type="entry name" value="RING/U-box"/>
    <property type="match status" value="1"/>
</dbReference>
<keyword evidence="12" id="KW-0496">Mitochondrion</keyword>
<keyword evidence="13 15" id="KW-0472">Membrane</keyword>
<evidence type="ECO:0000256" key="3">
    <source>
        <dbReference type="ARBA" id="ARBA00012483"/>
    </source>
</evidence>
<dbReference type="Pfam" id="PF12483">
    <property type="entry name" value="GIDE"/>
    <property type="match status" value="1"/>
</dbReference>
<keyword evidence="18" id="KW-1185">Reference proteome</keyword>
<dbReference type="PROSITE" id="PS50089">
    <property type="entry name" value="ZF_RING_2"/>
    <property type="match status" value="1"/>
</dbReference>
<keyword evidence="11 15" id="KW-1133">Transmembrane helix</keyword>
<evidence type="ECO:0000256" key="15">
    <source>
        <dbReference type="SAM" id="Phobius"/>
    </source>
</evidence>
<dbReference type="Pfam" id="PF13920">
    <property type="entry name" value="zf-C3HC4_3"/>
    <property type="match status" value="1"/>
</dbReference>
<keyword evidence="5 15" id="KW-0812">Transmembrane</keyword>
<feature type="domain" description="RING-type" evidence="16">
    <location>
        <begin position="302"/>
        <end position="339"/>
    </location>
</feature>
<evidence type="ECO:0000256" key="13">
    <source>
        <dbReference type="ARBA" id="ARBA00023136"/>
    </source>
</evidence>
<reference evidence="17 18" key="1">
    <citation type="submission" date="2021-06" db="EMBL/GenBank/DDBJ databases">
        <title>Caerostris extrusa draft genome.</title>
        <authorList>
            <person name="Kono N."/>
            <person name="Arakawa K."/>
        </authorList>
    </citation>
    <scope>NUCLEOTIDE SEQUENCE [LARGE SCALE GENOMIC DNA]</scope>
</reference>
<evidence type="ECO:0000256" key="9">
    <source>
        <dbReference type="ARBA" id="ARBA00022787"/>
    </source>
</evidence>
<dbReference type="AlphaFoldDB" id="A0AAV4Y4Z2"/>
<evidence type="ECO:0000259" key="16">
    <source>
        <dbReference type="PROSITE" id="PS50089"/>
    </source>
</evidence>
<feature type="transmembrane region" description="Helical" evidence="15">
    <location>
        <begin position="238"/>
        <end position="258"/>
    </location>
</feature>
<organism evidence="17 18">
    <name type="scientific">Caerostris extrusa</name>
    <name type="common">Bark spider</name>
    <name type="synonym">Caerostris bankana</name>
    <dbReference type="NCBI Taxonomy" id="172846"/>
    <lineage>
        <taxon>Eukaryota</taxon>
        <taxon>Metazoa</taxon>
        <taxon>Ecdysozoa</taxon>
        <taxon>Arthropoda</taxon>
        <taxon>Chelicerata</taxon>
        <taxon>Arachnida</taxon>
        <taxon>Araneae</taxon>
        <taxon>Araneomorphae</taxon>
        <taxon>Entelegynae</taxon>
        <taxon>Araneoidea</taxon>
        <taxon>Araneidae</taxon>
        <taxon>Caerostris</taxon>
    </lineage>
</organism>
<comment type="caution">
    <text evidence="17">The sequence shown here is derived from an EMBL/GenBank/DDBJ whole genome shotgun (WGS) entry which is preliminary data.</text>
</comment>
<dbReference type="InterPro" id="IPR001841">
    <property type="entry name" value="Znf_RING"/>
</dbReference>
<dbReference type="PANTHER" id="PTHR12183">
    <property type="entry name" value="MITOCHONDRIAL UBIQUITIN LIGASE ACTIVATOR OF NFKB 1"/>
    <property type="match status" value="1"/>
</dbReference>
<dbReference type="GO" id="GO:0005741">
    <property type="term" value="C:mitochondrial outer membrane"/>
    <property type="evidence" value="ECO:0007669"/>
    <property type="project" value="UniProtKB-SubCell"/>
</dbReference>
<keyword evidence="6" id="KW-0479">Metal-binding</keyword>
<protein>
    <recommendedName>
        <fullName evidence="3">RING-type E3 ubiquitin transferase</fullName>
        <ecNumber evidence="3">2.3.2.27</ecNumber>
    </recommendedName>
</protein>
<keyword evidence="17" id="KW-0436">Ligase</keyword>
<evidence type="ECO:0000256" key="14">
    <source>
        <dbReference type="PROSITE-ProRule" id="PRU00175"/>
    </source>
</evidence>
<keyword evidence="7 14" id="KW-0863">Zinc-finger</keyword>
<evidence type="ECO:0000256" key="10">
    <source>
        <dbReference type="ARBA" id="ARBA00022833"/>
    </source>
</evidence>
<proteinExistence type="predicted"/>
<dbReference type="Gene3D" id="3.30.40.10">
    <property type="entry name" value="Zinc/RING finger domain, C3HC4 (zinc finger)"/>
    <property type="match status" value="1"/>
</dbReference>
<evidence type="ECO:0000256" key="5">
    <source>
        <dbReference type="ARBA" id="ARBA00022692"/>
    </source>
</evidence>
<evidence type="ECO:0000256" key="4">
    <source>
        <dbReference type="ARBA" id="ARBA00022679"/>
    </source>
</evidence>
<dbReference type="EC" id="2.3.2.27" evidence="3"/>
<dbReference type="GO" id="GO:0016874">
    <property type="term" value="F:ligase activity"/>
    <property type="evidence" value="ECO:0007669"/>
    <property type="project" value="UniProtKB-KW"/>
</dbReference>
<evidence type="ECO:0000313" key="18">
    <source>
        <dbReference type="Proteomes" id="UP001054945"/>
    </source>
</evidence>
<evidence type="ECO:0000256" key="8">
    <source>
        <dbReference type="ARBA" id="ARBA00022786"/>
    </source>
</evidence>
<name>A0AAV4Y4Z2_CAEEX</name>
<gene>
    <name evidence="17" type="primary">MUL1</name>
    <name evidence="17" type="ORF">CEXT_445801</name>
</gene>
<comment type="catalytic activity">
    <reaction evidence="1">
        <text>S-ubiquitinyl-[E2 ubiquitin-conjugating enzyme]-L-cysteine + [acceptor protein]-L-lysine = [E2 ubiquitin-conjugating enzyme]-L-cysteine + N(6)-ubiquitinyl-[acceptor protein]-L-lysine.</text>
        <dbReference type="EC" id="2.3.2.27"/>
    </reaction>
</comment>
<keyword evidence="8" id="KW-0833">Ubl conjugation pathway</keyword>
<dbReference type="GO" id="GO:0061630">
    <property type="term" value="F:ubiquitin protein ligase activity"/>
    <property type="evidence" value="ECO:0007669"/>
    <property type="project" value="UniProtKB-EC"/>
</dbReference>
<dbReference type="Proteomes" id="UP001054945">
    <property type="component" value="Unassembled WGS sequence"/>
</dbReference>
<accession>A0AAV4Y4Z2</accession>
<dbReference type="PANTHER" id="PTHR12183:SF32">
    <property type="entry name" value="MITOCHONDRIAL E3 UBIQUITIN PROTEIN LIGASE 1"/>
    <property type="match status" value="1"/>
</dbReference>
<evidence type="ECO:0000256" key="11">
    <source>
        <dbReference type="ARBA" id="ARBA00022989"/>
    </source>
</evidence>
<evidence type="ECO:0000256" key="7">
    <source>
        <dbReference type="ARBA" id="ARBA00022771"/>
    </source>
</evidence>
<keyword evidence="9" id="KW-1000">Mitochondrion outer membrane</keyword>
<sequence>MDLEKILEAGAAIGINVFLCVFSHKLYVDKTKCLNNLKEAQHLELNRETAQKVEDNGGTIPYAVISGKVKALTAPLRSEHLSSLRGVMQESIISEYKVRWVSSLNIWGPVNNNINRKIANVPFSLVGKSGLFQKTVSVEIGDPFSAQELVLSEVFNDYSKYDESLGEALKGFFSSEHIVGISQVENMLLENTSLTAIGKLTIENGNLKMDPPDGDLTYFLTPLSYESLYKQVNSFARLYKGATIVMGIITSLVIAYYFRKGFTEIRRRINRARDLKKFQEARKLKRNDTSRPVSENENRSRCVVCLENFAEVIVLECAHICLCLDCSELLNNKNCPMCRRAITRLIPVYFP</sequence>
<dbReference type="InterPro" id="IPR022170">
    <property type="entry name" value="MUL1-like"/>
</dbReference>
<keyword evidence="10" id="KW-0862">Zinc</keyword>
<dbReference type="GO" id="GO:0008270">
    <property type="term" value="F:zinc ion binding"/>
    <property type="evidence" value="ECO:0007669"/>
    <property type="project" value="UniProtKB-KW"/>
</dbReference>
<evidence type="ECO:0000256" key="2">
    <source>
        <dbReference type="ARBA" id="ARBA00004374"/>
    </source>
</evidence>
<dbReference type="SMART" id="SM00184">
    <property type="entry name" value="RING"/>
    <property type="match status" value="1"/>
</dbReference>
<keyword evidence="4" id="KW-0808">Transferase</keyword>
<evidence type="ECO:0000256" key="1">
    <source>
        <dbReference type="ARBA" id="ARBA00000900"/>
    </source>
</evidence>
<dbReference type="InterPro" id="IPR013083">
    <property type="entry name" value="Znf_RING/FYVE/PHD"/>
</dbReference>
<comment type="subcellular location">
    <subcellularLocation>
        <location evidence="2">Mitochondrion outer membrane</location>
        <topology evidence="2">Multi-pass membrane protein</topology>
    </subcellularLocation>
</comment>
<evidence type="ECO:0000256" key="6">
    <source>
        <dbReference type="ARBA" id="ARBA00022723"/>
    </source>
</evidence>
<evidence type="ECO:0000313" key="17">
    <source>
        <dbReference type="EMBL" id="GIZ02178.1"/>
    </source>
</evidence>
<dbReference type="EMBL" id="BPLR01001407">
    <property type="protein sequence ID" value="GIZ02178.1"/>
    <property type="molecule type" value="Genomic_DNA"/>
</dbReference>
<dbReference type="GO" id="GO:0016567">
    <property type="term" value="P:protein ubiquitination"/>
    <property type="evidence" value="ECO:0007669"/>
    <property type="project" value="InterPro"/>
</dbReference>